<keyword evidence="1" id="KW-0645">Protease</keyword>
<feature type="transmembrane region" description="Helical" evidence="3">
    <location>
        <begin position="89"/>
        <end position="110"/>
    </location>
</feature>
<sequence>MKLVVYLDLFSFINLVMNYLILWAAAKLSDLNYKIWRLFLTSLLGTVYTIIIILPQFRFLNQIYFHFLISIVMILVAFAPLSRKYFFKVVGYFYLITFVTAGAIFALYNLTGGTPLDSLAQVLNISPDNLWIIILGSVLVIIIGKFGWMFIQYKLIPDIFCIPVIISFDDKLVKLKALVDTGNQLQDPLTKVPVIVVEVGALEEILPDKVKEAFYKYRDDTGRLLNEMTDNDWTSRFRLIPFYSLGKDNGMLIGFRPDMVTITTKDEIFTTKRVIIALQDKRLDKDDNYQALLNPEVLRA</sequence>
<keyword evidence="3" id="KW-0812">Transmembrane</keyword>
<feature type="transmembrane region" description="Helical" evidence="3">
    <location>
        <begin position="38"/>
        <end position="57"/>
    </location>
</feature>
<protein>
    <recommendedName>
        <fullName evidence="1">Sporulation sigma-E factor-processing peptidase</fullName>
        <ecNumber evidence="1">3.4.23.-</ecNumber>
    </recommendedName>
    <alternativeName>
        <fullName evidence="1">Membrane-associated aspartic protease</fullName>
    </alternativeName>
    <alternativeName>
        <fullName evidence="1">Stage II sporulation protein GA</fullName>
    </alternativeName>
</protein>
<name>A0A1C0ACM2_9FIRM</name>
<keyword evidence="1" id="KW-0064">Aspartyl protease</keyword>
<dbReference type="NCBIfam" id="TIGR02854">
    <property type="entry name" value="spore_II_GA"/>
    <property type="match status" value="1"/>
</dbReference>
<dbReference type="Pfam" id="PF03419">
    <property type="entry name" value="Peptidase_U4"/>
    <property type="match status" value="1"/>
</dbReference>
<comment type="caution">
    <text evidence="4">The sequence shown here is derived from an EMBL/GenBank/DDBJ whole genome shotgun (WGS) entry which is preliminary data.</text>
</comment>
<keyword evidence="1" id="KW-0378">Hydrolase</keyword>
<dbReference type="GO" id="GO:0030435">
    <property type="term" value="P:sporulation resulting in formation of a cellular spore"/>
    <property type="evidence" value="ECO:0007669"/>
    <property type="project" value="UniProtKB-KW"/>
</dbReference>
<dbReference type="OrthoDB" id="2690199at2"/>
<keyword evidence="1 3" id="KW-0472">Membrane</keyword>
<dbReference type="GO" id="GO:0005886">
    <property type="term" value="C:plasma membrane"/>
    <property type="evidence" value="ECO:0007669"/>
    <property type="project" value="UniProtKB-SubCell"/>
</dbReference>
<dbReference type="GO" id="GO:0006508">
    <property type="term" value="P:proteolysis"/>
    <property type="evidence" value="ECO:0007669"/>
    <property type="project" value="UniProtKB-KW"/>
</dbReference>
<dbReference type="PIRSF" id="PIRSF018571">
    <property type="entry name" value="SpoIIGA"/>
    <property type="match status" value="1"/>
</dbReference>
<dbReference type="EC" id="3.4.23.-" evidence="1"/>
<reference evidence="5" key="1">
    <citation type="submission" date="2016-07" db="EMBL/GenBank/DDBJ databases">
        <authorList>
            <person name="Florea S."/>
            <person name="Webb J.S."/>
            <person name="Jaromczyk J."/>
            <person name="Schardl C.L."/>
        </authorList>
    </citation>
    <scope>NUCLEOTIDE SEQUENCE [LARGE SCALE GENOMIC DNA]</scope>
    <source>
        <strain evidence="5">Z6</strain>
    </source>
</reference>
<evidence type="ECO:0000256" key="2">
    <source>
        <dbReference type="PIRSR" id="PIRSR018571-1"/>
    </source>
</evidence>
<feature type="transmembrane region" description="Helical" evidence="3">
    <location>
        <begin position="130"/>
        <end position="151"/>
    </location>
</feature>
<reference evidence="4 5" key="2">
    <citation type="submission" date="2016-08" db="EMBL/GenBank/DDBJ databases">
        <title>Orenia metallireducens sp. nov. strain Z6, a Novel Metal-reducing Firmicute from the Deep Subsurface.</title>
        <authorList>
            <person name="Maxim B.I."/>
            <person name="Kenneth K."/>
            <person name="Flynn T.M."/>
            <person name="Oloughlin E.J."/>
            <person name="Locke R.A."/>
            <person name="Weber J.R."/>
            <person name="Egan S.M."/>
            <person name="Mackie R.I."/>
            <person name="Cann I.K."/>
        </authorList>
    </citation>
    <scope>NUCLEOTIDE SEQUENCE [LARGE SCALE GENOMIC DNA]</scope>
    <source>
        <strain evidence="4 5">Z6</strain>
    </source>
</reference>
<dbReference type="Proteomes" id="UP000093514">
    <property type="component" value="Unassembled WGS sequence"/>
</dbReference>
<organism evidence="4 5">
    <name type="scientific">Orenia metallireducens</name>
    <dbReference type="NCBI Taxonomy" id="1413210"/>
    <lineage>
        <taxon>Bacteria</taxon>
        <taxon>Bacillati</taxon>
        <taxon>Bacillota</taxon>
        <taxon>Clostridia</taxon>
        <taxon>Halanaerobiales</taxon>
        <taxon>Halobacteroidaceae</taxon>
        <taxon>Orenia</taxon>
    </lineage>
</organism>
<dbReference type="GO" id="GO:0030436">
    <property type="term" value="P:asexual sporulation"/>
    <property type="evidence" value="ECO:0007669"/>
    <property type="project" value="InterPro"/>
</dbReference>
<evidence type="ECO:0000313" key="4">
    <source>
        <dbReference type="EMBL" id="OCL28116.1"/>
    </source>
</evidence>
<dbReference type="InterPro" id="IPR005081">
    <property type="entry name" value="SpoIIGA"/>
</dbReference>
<keyword evidence="5" id="KW-1185">Reference proteome</keyword>
<comment type="function">
    <text evidence="1">Probable aspartic protease that is responsible for the proteolytic cleavage of the RNA polymerase sigma E factor (SigE/spoIIGB) to yield the active peptide in the mother cell during sporulation. Responds to a signal from the forespore that is triggered by the extracellular signal protein SpoIIR.</text>
</comment>
<feature type="transmembrane region" description="Helical" evidence="3">
    <location>
        <begin position="6"/>
        <end position="26"/>
    </location>
</feature>
<proteinExistence type="inferred from homology"/>
<feature type="active site" evidence="2">
    <location>
        <position position="180"/>
    </location>
</feature>
<comment type="similarity">
    <text evidence="1">Belongs to the peptidase U4 family.</text>
</comment>
<feature type="transmembrane region" description="Helical" evidence="3">
    <location>
        <begin position="63"/>
        <end position="82"/>
    </location>
</feature>
<comment type="subcellular location">
    <subcellularLocation>
        <location evidence="1">Cell membrane</location>
    </subcellularLocation>
</comment>
<dbReference type="RefSeq" id="WP_068715240.1">
    <property type="nucleotide sequence ID" value="NZ_LWDV01000006.1"/>
</dbReference>
<gene>
    <name evidence="4" type="ORF">U472_02685</name>
</gene>
<accession>A0A1C0ACM2</accession>
<evidence type="ECO:0000313" key="5">
    <source>
        <dbReference type="Proteomes" id="UP000093514"/>
    </source>
</evidence>
<keyword evidence="3" id="KW-1133">Transmembrane helix</keyword>
<dbReference type="AlphaFoldDB" id="A0A1C0ACM2"/>
<dbReference type="EMBL" id="LWDV01000006">
    <property type="protein sequence ID" value="OCL28116.1"/>
    <property type="molecule type" value="Genomic_DNA"/>
</dbReference>
<evidence type="ECO:0000256" key="1">
    <source>
        <dbReference type="PIRNR" id="PIRNR018571"/>
    </source>
</evidence>
<dbReference type="GO" id="GO:0004190">
    <property type="term" value="F:aspartic-type endopeptidase activity"/>
    <property type="evidence" value="ECO:0007669"/>
    <property type="project" value="UniProtKB-KW"/>
</dbReference>
<evidence type="ECO:0000256" key="3">
    <source>
        <dbReference type="SAM" id="Phobius"/>
    </source>
</evidence>
<keyword evidence="1" id="KW-0749">Sporulation</keyword>
<keyword evidence="1" id="KW-1003">Cell membrane</keyword>